<name>A0A5J5EFI7_9PEZI</name>
<dbReference type="EMBL" id="VXIS01000434">
    <property type="protein sequence ID" value="KAA8893498.1"/>
    <property type="molecule type" value="Genomic_DNA"/>
</dbReference>
<dbReference type="GO" id="GO:0008478">
    <property type="term" value="F:pyridoxal kinase activity"/>
    <property type="evidence" value="ECO:0007669"/>
    <property type="project" value="UniProtKB-EC"/>
</dbReference>
<evidence type="ECO:0000256" key="5">
    <source>
        <dbReference type="ARBA" id="ARBA00022777"/>
    </source>
</evidence>
<protein>
    <recommendedName>
        <fullName evidence="2">pyridoxal kinase</fullName>
        <ecNumber evidence="2">2.7.1.35</ecNumber>
    </recommendedName>
</protein>
<evidence type="ECO:0000256" key="1">
    <source>
        <dbReference type="ARBA" id="ARBA00008805"/>
    </source>
</evidence>
<dbReference type="FunCoup" id="A0A5J5EFI7">
    <property type="interactions" value="300"/>
</dbReference>
<dbReference type="NCBIfam" id="TIGR00687">
    <property type="entry name" value="pyridox_kin"/>
    <property type="match status" value="1"/>
</dbReference>
<dbReference type="OrthoDB" id="2104723at2759"/>
<dbReference type="EC" id="2.7.1.35" evidence="2"/>
<evidence type="ECO:0000313" key="8">
    <source>
        <dbReference type="EMBL" id="KAA8893498.1"/>
    </source>
</evidence>
<gene>
    <name evidence="8" type="ORF">FN846DRAFT_978673</name>
</gene>
<comment type="similarity">
    <text evidence="1">Belongs to the pyridoxine kinase family.</text>
</comment>
<dbReference type="GO" id="GO:0009443">
    <property type="term" value="P:pyridoxal 5'-phosphate salvage"/>
    <property type="evidence" value="ECO:0007669"/>
    <property type="project" value="InterPro"/>
</dbReference>
<evidence type="ECO:0000313" key="9">
    <source>
        <dbReference type="Proteomes" id="UP000326924"/>
    </source>
</evidence>
<dbReference type="GO" id="GO:0005524">
    <property type="term" value="F:ATP binding"/>
    <property type="evidence" value="ECO:0007669"/>
    <property type="project" value="UniProtKB-KW"/>
</dbReference>
<dbReference type="CDD" id="cd01173">
    <property type="entry name" value="pyridoxal_pyridoxamine_kinase"/>
    <property type="match status" value="1"/>
</dbReference>
<keyword evidence="4" id="KW-0547">Nucleotide-binding</keyword>
<keyword evidence="6" id="KW-0067">ATP-binding</keyword>
<evidence type="ECO:0000256" key="6">
    <source>
        <dbReference type="ARBA" id="ARBA00022840"/>
    </source>
</evidence>
<dbReference type="Pfam" id="PF08543">
    <property type="entry name" value="Phos_pyr_kin"/>
    <property type="match status" value="1"/>
</dbReference>
<dbReference type="AlphaFoldDB" id="A0A5J5EFI7"/>
<evidence type="ECO:0000259" key="7">
    <source>
        <dbReference type="Pfam" id="PF08543"/>
    </source>
</evidence>
<evidence type="ECO:0000256" key="3">
    <source>
        <dbReference type="ARBA" id="ARBA00022679"/>
    </source>
</evidence>
<keyword evidence="5 8" id="KW-0418">Kinase</keyword>
<dbReference type="InParanoid" id="A0A5J5EFI7"/>
<dbReference type="InterPro" id="IPR004625">
    <property type="entry name" value="PyrdxlKinase"/>
</dbReference>
<dbReference type="Gene3D" id="3.40.1190.20">
    <property type="match status" value="1"/>
</dbReference>
<organism evidence="8 9">
    <name type="scientific">Sphaerosporella brunnea</name>
    <dbReference type="NCBI Taxonomy" id="1250544"/>
    <lineage>
        <taxon>Eukaryota</taxon>
        <taxon>Fungi</taxon>
        <taxon>Dikarya</taxon>
        <taxon>Ascomycota</taxon>
        <taxon>Pezizomycotina</taxon>
        <taxon>Pezizomycetes</taxon>
        <taxon>Pezizales</taxon>
        <taxon>Pyronemataceae</taxon>
        <taxon>Sphaerosporella</taxon>
    </lineage>
</organism>
<dbReference type="PANTHER" id="PTHR10534">
    <property type="entry name" value="PYRIDOXAL KINASE"/>
    <property type="match status" value="1"/>
</dbReference>
<dbReference type="Proteomes" id="UP000326924">
    <property type="component" value="Unassembled WGS sequence"/>
</dbReference>
<dbReference type="InterPro" id="IPR013749">
    <property type="entry name" value="PM/HMP-P_kinase-1"/>
</dbReference>
<dbReference type="GO" id="GO:0005829">
    <property type="term" value="C:cytosol"/>
    <property type="evidence" value="ECO:0007669"/>
    <property type="project" value="TreeGrafter"/>
</dbReference>
<evidence type="ECO:0000256" key="2">
    <source>
        <dbReference type="ARBA" id="ARBA00012104"/>
    </source>
</evidence>
<accession>A0A5J5EFI7</accession>
<dbReference type="PANTHER" id="PTHR10534:SF2">
    <property type="entry name" value="PYRIDOXAL KINASE"/>
    <property type="match status" value="1"/>
</dbReference>
<keyword evidence="3" id="KW-0808">Transferase</keyword>
<sequence length="338" mass="36912">MSSLDESGKVLAIASHVVSGYVGNSITTFVLQLLGLETGTLNTVQFSNHAGYRQLKGFRTSAQQITDLFEGLKMTGQLEAFDMLLTGYVPGEKELEAVGTIAKEVKQTKRSCFWLLDPVMGDQGRLYVSEGVIPVYKSLISYADLIVPNQFETELLSGVKVNSLESLSRAIDELHLIYKIPHVVITSVTFTNGAQKMKCAGSSMTSSGASRKFVIDVPIIDGFYSGTGDLFAALTLARLREFSSEAGLLETKSWTPPDETQALDLPLARAIEVVLESMHLVLEKTKAARDRILAAGDEPEDPVARRIRNTRASELRLVQSRKELLAPGLTSFKAIPLE</sequence>
<comment type="caution">
    <text evidence="8">The sequence shown here is derived from an EMBL/GenBank/DDBJ whole genome shotgun (WGS) entry which is preliminary data.</text>
</comment>
<reference evidence="8 9" key="1">
    <citation type="submission" date="2019-09" db="EMBL/GenBank/DDBJ databases">
        <title>Draft genome of the ectomycorrhizal ascomycete Sphaerosporella brunnea.</title>
        <authorList>
            <consortium name="DOE Joint Genome Institute"/>
            <person name="Benucci G.M."/>
            <person name="Marozzi G."/>
            <person name="Antonielli L."/>
            <person name="Sanchez S."/>
            <person name="Marco P."/>
            <person name="Wang X."/>
            <person name="Falini L.B."/>
            <person name="Barry K."/>
            <person name="Haridas S."/>
            <person name="Lipzen A."/>
            <person name="Labutti K."/>
            <person name="Grigoriev I.V."/>
            <person name="Murat C."/>
            <person name="Martin F."/>
            <person name="Albertini E."/>
            <person name="Donnini D."/>
            <person name="Bonito G."/>
        </authorList>
    </citation>
    <scope>NUCLEOTIDE SEQUENCE [LARGE SCALE GENOMIC DNA]</scope>
    <source>
        <strain evidence="8 9">Sb_GMNB300</strain>
    </source>
</reference>
<feature type="domain" description="Pyridoxamine kinase/Phosphomethylpyrimidine kinase" evidence="7">
    <location>
        <begin position="96"/>
        <end position="240"/>
    </location>
</feature>
<dbReference type="InterPro" id="IPR029056">
    <property type="entry name" value="Ribokinase-like"/>
</dbReference>
<proteinExistence type="inferred from homology"/>
<evidence type="ECO:0000256" key="4">
    <source>
        <dbReference type="ARBA" id="ARBA00022741"/>
    </source>
</evidence>
<dbReference type="SUPFAM" id="SSF53613">
    <property type="entry name" value="Ribokinase-like"/>
    <property type="match status" value="1"/>
</dbReference>
<keyword evidence="9" id="KW-1185">Reference proteome</keyword>